<dbReference type="OrthoDB" id="457503at2"/>
<dbReference type="STRING" id="1188229.GlitD10_1918"/>
<keyword evidence="4" id="KW-0378">Hydrolase</keyword>
<dbReference type="InterPro" id="IPR012020">
    <property type="entry name" value="ABHD4"/>
</dbReference>
<dbReference type="GO" id="GO:0034338">
    <property type="term" value="F:short-chain carboxylesterase activity"/>
    <property type="evidence" value="ECO:0007669"/>
    <property type="project" value="TreeGrafter"/>
</dbReference>
<evidence type="ECO:0000256" key="2">
    <source>
        <dbReference type="PIRSR" id="PIRSR005211-1"/>
    </source>
</evidence>
<dbReference type="PANTHER" id="PTHR10794:SF94">
    <property type="entry name" value="ESTERASE YHET-RELATED"/>
    <property type="match status" value="1"/>
</dbReference>
<dbReference type="InterPro" id="IPR029058">
    <property type="entry name" value="AB_hydrolase_fold"/>
</dbReference>
<dbReference type="EMBL" id="CP017675">
    <property type="protein sequence ID" value="APB34244.1"/>
    <property type="molecule type" value="Genomic_DNA"/>
</dbReference>
<evidence type="ECO:0000256" key="1">
    <source>
        <dbReference type="ARBA" id="ARBA00010884"/>
    </source>
</evidence>
<dbReference type="Proteomes" id="UP000180235">
    <property type="component" value="Chromosome"/>
</dbReference>
<evidence type="ECO:0000313" key="5">
    <source>
        <dbReference type="Proteomes" id="UP000180235"/>
    </source>
</evidence>
<dbReference type="Pfam" id="PF12697">
    <property type="entry name" value="Abhydrolase_6"/>
    <property type="match status" value="1"/>
</dbReference>
<dbReference type="GO" id="GO:0047372">
    <property type="term" value="F:monoacylglycerol lipase activity"/>
    <property type="evidence" value="ECO:0007669"/>
    <property type="project" value="TreeGrafter"/>
</dbReference>
<feature type="active site" description="Charge relay system" evidence="2">
    <location>
        <position position="261"/>
    </location>
</feature>
<evidence type="ECO:0000313" key="4">
    <source>
        <dbReference type="EMBL" id="APB34244.1"/>
    </source>
</evidence>
<evidence type="ECO:0000259" key="3">
    <source>
        <dbReference type="Pfam" id="PF12697"/>
    </source>
</evidence>
<sequence length="330" mass="36929">MTLYTTWATRQLDRFLLRLEYQDYIFTGYEGVPIFGRWSVPPGAKGTIIATYGITGSLENQGLLYLWAYRAFERGYGVLLFDWRAHGKTGQLSPALPSDGMNEGQDYLALAVTAQKLGCPPPYWFAGYSLGGQLALWAGWAAMAGDSPLPRDQVGGVIAVCPNLDAGRSLPYLMAHPWGRYVEQAITRSLKQLARQLYLAHPQHIDGAAIARAHSIWTFDQELVIPPLGFTNVVDYYASTSPLRFLRELAVPTLILYASDDPLFAPAIIPDLERVCAENPHVNLVLTKYGGHVGYYNSRAGQQCAQDPDRWWAWYRVLDWLEQKLPDQAT</sequence>
<gene>
    <name evidence="4" type="ORF">GlitD10_1918</name>
</gene>
<proteinExistence type="inferred from homology"/>
<feature type="active site" description="Charge relay system" evidence="2">
    <location>
        <position position="292"/>
    </location>
</feature>
<keyword evidence="5" id="KW-1185">Reference proteome</keyword>
<dbReference type="PIRSF" id="PIRSF005211">
    <property type="entry name" value="Ab_hydro_YheT"/>
    <property type="match status" value="1"/>
</dbReference>
<dbReference type="KEGG" id="glt:GlitD10_1918"/>
<dbReference type="InterPro" id="IPR000073">
    <property type="entry name" value="AB_hydrolase_1"/>
</dbReference>
<feature type="domain" description="AB hydrolase-1" evidence="3">
    <location>
        <begin position="71"/>
        <end position="303"/>
    </location>
</feature>
<dbReference type="PANTHER" id="PTHR10794">
    <property type="entry name" value="ABHYDROLASE DOMAIN-CONTAINING PROTEIN"/>
    <property type="match status" value="1"/>
</dbReference>
<dbReference type="InterPro" id="IPR050960">
    <property type="entry name" value="AB_hydrolase_4_sf"/>
</dbReference>
<reference evidence="4 5" key="1">
    <citation type="submission" date="2016-10" db="EMBL/GenBank/DDBJ databases">
        <title>Description of Gloeomargarita lithophora gen. nov., sp. nov., a thylakoid-bearing basal-branching cyanobacterium with intracellular carbonates, and proposal for Gloeomargaritales ord. nov.</title>
        <authorList>
            <person name="Moreira D."/>
            <person name="Tavera R."/>
            <person name="Benzerara K."/>
            <person name="Skouri-Panet F."/>
            <person name="Couradeau E."/>
            <person name="Gerard E."/>
            <person name="Loussert C."/>
            <person name="Novelo E."/>
            <person name="Zivanovic Y."/>
            <person name="Lopez-Garcia P."/>
        </authorList>
    </citation>
    <scope>NUCLEOTIDE SEQUENCE [LARGE SCALE GENOMIC DNA]</scope>
    <source>
        <strain evidence="4 5">D10</strain>
    </source>
</reference>
<dbReference type="RefSeq" id="WP_084111668.1">
    <property type="nucleotide sequence ID" value="NZ_CP017675.1"/>
</dbReference>
<accession>A0A1J0AE81</accession>
<dbReference type="SUPFAM" id="SSF53474">
    <property type="entry name" value="alpha/beta-Hydrolases"/>
    <property type="match status" value="1"/>
</dbReference>
<feature type="active site" description="Charge relay system" evidence="2">
    <location>
        <position position="129"/>
    </location>
</feature>
<organism evidence="4 5">
    <name type="scientific">Gloeomargarita lithophora Alchichica-D10</name>
    <dbReference type="NCBI Taxonomy" id="1188229"/>
    <lineage>
        <taxon>Bacteria</taxon>
        <taxon>Bacillati</taxon>
        <taxon>Cyanobacteriota</taxon>
        <taxon>Cyanophyceae</taxon>
        <taxon>Gloeomargaritales</taxon>
        <taxon>Gloeomargaritaceae</taxon>
        <taxon>Gloeomargarita</taxon>
    </lineage>
</organism>
<dbReference type="Gene3D" id="3.40.50.1820">
    <property type="entry name" value="alpha/beta hydrolase"/>
    <property type="match status" value="1"/>
</dbReference>
<comment type="similarity">
    <text evidence="1">Belongs to the AB hydrolase superfamily. AB hydrolase 4 family.</text>
</comment>
<name>A0A1J0AE81_9CYAN</name>
<protein>
    <submittedName>
        <fullName evidence="4">Alpha/beta hydrolase</fullName>
    </submittedName>
</protein>
<dbReference type="AlphaFoldDB" id="A0A1J0AE81"/>